<keyword evidence="1" id="KW-0732">Signal</keyword>
<protein>
    <recommendedName>
        <fullName evidence="4">Lipoprotein</fullName>
    </recommendedName>
</protein>
<proteinExistence type="predicted"/>
<evidence type="ECO:0008006" key="4">
    <source>
        <dbReference type="Google" id="ProtNLM"/>
    </source>
</evidence>
<dbReference type="Proteomes" id="UP000176952">
    <property type="component" value="Unassembled WGS sequence"/>
</dbReference>
<evidence type="ECO:0000313" key="2">
    <source>
        <dbReference type="EMBL" id="OGY81631.1"/>
    </source>
</evidence>
<reference evidence="2 3" key="1">
    <citation type="journal article" date="2016" name="Nat. Commun.">
        <title>Thousands of microbial genomes shed light on interconnected biogeochemical processes in an aquifer system.</title>
        <authorList>
            <person name="Anantharaman K."/>
            <person name="Brown C.T."/>
            <person name="Hug L.A."/>
            <person name="Sharon I."/>
            <person name="Castelle C.J."/>
            <person name="Probst A.J."/>
            <person name="Thomas B.C."/>
            <person name="Singh A."/>
            <person name="Wilkins M.J."/>
            <person name="Karaoz U."/>
            <person name="Brodie E.L."/>
            <person name="Williams K.H."/>
            <person name="Hubbard S.S."/>
            <person name="Banfield J.F."/>
        </authorList>
    </citation>
    <scope>NUCLEOTIDE SEQUENCE [LARGE SCALE GENOMIC DNA]</scope>
</reference>
<dbReference type="EMBL" id="MHKD01000042">
    <property type="protein sequence ID" value="OGY81631.1"/>
    <property type="molecule type" value="Genomic_DNA"/>
</dbReference>
<feature type="chain" id="PRO_5009581957" description="Lipoprotein" evidence="1">
    <location>
        <begin position="25"/>
        <end position="128"/>
    </location>
</feature>
<accession>A0A1G2AXG2</accession>
<dbReference type="AlphaFoldDB" id="A0A1G2AXG2"/>
<comment type="caution">
    <text evidence="2">The sequence shown here is derived from an EMBL/GenBank/DDBJ whole genome shotgun (WGS) entry which is preliminary data.</text>
</comment>
<feature type="signal peptide" evidence="1">
    <location>
        <begin position="1"/>
        <end position="24"/>
    </location>
</feature>
<evidence type="ECO:0000256" key="1">
    <source>
        <dbReference type="SAM" id="SignalP"/>
    </source>
</evidence>
<dbReference type="STRING" id="1798542.A3F54_01025"/>
<dbReference type="PROSITE" id="PS51257">
    <property type="entry name" value="PROKAR_LIPOPROTEIN"/>
    <property type="match status" value="1"/>
</dbReference>
<evidence type="ECO:0000313" key="3">
    <source>
        <dbReference type="Proteomes" id="UP000176952"/>
    </source>
</evidence>
<name>A0A1G2AXG2_9BACT</name>
<organism evidence="2 3">
    <name type="scientific">Candidatus Kerfeldbacteria bacterium RIFCSPHIGHO2_12_FULL_48_17</name>
    <dbReference type="NCBI Taxonomy" id="1798542"/>
    <lineage>
        <taxon>Bacteria</taxon>
        <taxon>Candidatus Kerfeldiibacteriota</taxon>
    </lineage>
</organism>
<gene>
    <name evidence="2" type="ORF">A3F54_01025</name>
</gene>
<sequence>MKIHKQLTIFFFAMALFIAGCGKPADTGTVNQNANTAADTNTNAVNANQATQTTREKDGCVITGCSGQLCGQAAIISTCEYLPAYACYETAVCEKQTNGKCGWTETTQLVSCLENNRKNTENQKPTAY</sequence>